<accession>T1FDQ2</accession>
<feature type="signal peptide" evidence="1">
    <location>
        <begin position="1"/>
        <end position="18"/>
    </location>
</feature>
<keyword evidence="1" id="KW-0732">Signal</keyword>
<dbReference type="AlphaFoldDB" id="T1FDQ2"/>
<reference evidence="4" key="1">
    <citation type="submission" date="2012-12" db="EMBL/GenBank/DDBJ databases">
        <authorList>
            <person name="Hellsten U."/>
            <person name="Grimwood J."/>
            <person name="Chapman J.A."/>
            <person name="Shapiro H."/>
            <person name="Aerts A."/>
            <person name="Otillar R.P."/>
            <person name="Terry A.Y."/>
            <person name="Boore J.L."/>
            <person name="Simakov O."/>
            <person name="Marletaz F."/>
            <person name="Cho S.-J."/>
            <person name="Edsinger-Gonzales E."/>
            <person name="Havlak P."/>
            <person name="Kuo D.-H."/>
            <person name="Larsson T."/>
            <person name="Lv J."/>
            <person name="Arendt D."/>
            <person name="Savage R."/>
            <person name="Osoegawa K."/>
            <person name="de Jong P."/>
            <person name="Lindberg D.R."/>
            <person name="Seaver E.C."/>
            <person name="Weisblat D.A."/>
            <person name="Putnam N.H."/>
            <person name="Grigoriev I.V."/>
            <person name="Rokhsar D.S."/>
        </authorList>
    </citation>
    <scope>NUCLEOTIDE SEQUENCE</scope>
</reference>
<dbReference type="HOGENOM" id="CLU_2029206_0_0_1"/>
<sequence>MDMKMIAILSAFFVVCLASSCSAATGSNLPTLDLMEFLEKKRLYGESKEFKIFDFIKSYKFLWEFERDKDLKLTTLERYMVSNQPEKPLYLMDYDDSRLFRLSQDERKELFDLIKQRVIKLA</sequence>
<dbReference type="CTD" id="20206951"/>
<evidence type="ECO:0000256" key="1">
    <source>
        <dbReference type="SAM" id="SignalP"/>
    </source>
</evidence>
<evidence type="ECO:0000313" key="2">
    <source>
        <dbReference type="EMBL" id="ESN96971.1"/>
    </source>
</evidence>
<protein>
    <recommendedName>
        <fullName evidence="5">Selenoprotein F/M domain-containing protein</fullName>
    </recommendedName>
</protein>
<dbReference type="PROSITE" id="PS51257">
    <property type="entry name" value="PROKAR_LIPOPROTEIN"/>
    <property type="match status" value="1"/>
</dbReference>
<reference evidence="2 4" key="2">
    <citation type="journal article" date="2013" name="Nature">
        <title>Insights into bilaterian evolution from three spiralian genomes.</title>
        <authorList>
            <person name="Simakov O."/>
            <person name="Marletaz F."/>
            <person name="Cho S.J."/>
            <person name="Edsinger-Gonzales E."/>
            <person name="Havlak P."/>
            <person name="Hellsten U."/>
            <person name="Kuo D.H."/>
            <person name="Larsson T."/>
            <person name="Lv J."/>
            <person name="Arendt D."/>
            <person name="Savage R."/>
            <person name="Osoegawa K."/>
            <person name="de Jong P."/>
            <person name="Grimwood J."/>
            <person name="Chapman J.A."/>
            <person name="Shapiro H."/>
            <person name="Aerts A."/>
            <person name="Otillar R.P."/>
            <person name="Terry A.Y."/>
            <person name="Boore J.L."/>
            <person name="Grigoriev I.V."/>
            <person name="Lindberg D.R."/>
            <person name="Seaver E.C."/>
            <person name="Weisblat D.A."/>
            <person name="Putnam N.H."/>
            <person name="Rokhsar D.S."/>
        </authorList>
    </citation>
    <scope>NUCLEOTIDE SEQUENCE</scope>
</reference>
<feature type="chain" id="PRO_5010980565" description="Selenoprotein F/M domain-containing protein" evidence="1">
    <location>
        <begin position="19"/>
        <end position="122"/>
    </location>
</feature>
<evidence type="ECO:0000313" key="3">
    <source>
        <dbReference type="EnsemblMetazoa" id="HelroP178775"/>
    </source>
</evidence>
<dbReference type="RefSeq" id="XP_009025090.1">
    <property type="nucleotide sequence ID" value="XM_009026842.1"/>
</dbReference>
<dbReference type="EMBL" id="AMQM01006551">
    <property type="status" value="NOT_ANNOTATED_CDS"/>
    <property type="molecule type" value="Genomic_DNA"/>
</dbReference>
<keyword evidence="4" id="KW-1185">Reference proteome</keyword>
<reference evidence="3" key="3">
    <citation type="submission" date="2015-06" db="UniProtKB">
        <authorList>
            <consortium name="EnsemblMetazoa"/>
        </authorList>
    </citation>
    <scope>IDENTIFICATION</scope>
</reference>
<dbReference type="Proteomes" id="UP000015101">
    <property type="component" value="Unassembled WGS sequence"/>
</dbReference>
<dbReference type="InParanoid" id="T1FDQ2"/>
<proteinExistence type="predicted"/>
<gene>
    <name evidence="3" type="primary">20206951</name>
    <name evidence="2" type="ORF">HELRODRAFT_178775</name>
</gene>
<dbReference type="EMBL" id="KB097487">
    <property type="protein sequence ID" value="ESN96971.1"/>
    <property type="molecule type" value="Genomic_DNA"/>
</dbReference>
<dbReference type="GeneID" id="20206951"/>
<dbReference type="KEGG" id="hro:HELRODRAFT_178775"/>
<dbReference type="EnsemblMetazoa" id="HelroT178775">
    <property type="protein sequence ID" value="HelroP178775"/>
    <property type="gene ID" value="HelroG178775"/>
</dbReference>
<evidence type="ECO:0000313" key="4">
    <source>
        <dbReference type="Proteomes" id="UP000015101"/>
    </source>
</evidence>
<organism evidence="3 4">
    <name type="scientific">Helobdella robusta</name>
    <name type="common">Californian leech</name>
    <dbReference type="NCBI Taxonomy" id="6412"/>
    <lineage>
        <taxon>Eukaryota</taxon>
        <taxon>Metazoa</taxon>
        <taxon>Spiralia</taxon>
        <taxon>Lophotrochozoa</taxon>
        <taxon>Annelida</taxon>
        <taxon>Clitellata</taxon>
        <taxon>Hirudinea</taxon>
        <taxon>Rhynchobdellida</taxon>
        <taxon>Glossiphoniidae</taxon>
        <taxon>Helobdella</taxon>
    </lineage>
</organism>
<name>T1FDQ2_HELRO</name>
<evidence type="ECO:0008006" key="5">
    <source>
        <dbReference type="Google" id="ProtNLM"/>
    </source>
</evidence>